<gene>
    <name evidence="5" type="primary">yxlF_1</name>
    <name evidence="5" type="ORF">BN1050_00645</name>
</gene>
<keyword evidence="1" id="KW-0813">Transport</keyword>
<dbReference type="InterPro" id="IPR003593">
    <property type="entry name" value="AAA+_ATPase"/>
</dbReference>
<dbReference type="InterPro" id="IPR003439">
    <property type="entry name" value="ABC_transporter-like_ATP-bd"/>
</dbReference>
<dbReference type="InterPro" id="IPR051782">
    <property type="entry name" value="ABC_Transporter_VariousFunc"/>
</dbReference>
<keyword evidence="2" id="KW-0547">Nucleotide-binding</keyword>
<protein>
    <submittedName>
        <fullName evidence="5">Putative ABC transporter ATP-binding protein YxlF</fullName>
    </submittedName>
</protein>
<evidence type="ECO:0000313" key="5">
    <source>
        <dbReference type="EMBL" id="CEA00540.1"/>
    </source>
</evidence>
<dbReference type="SUPFAM" id="SSF52540">
    <property type="entry name" value="P-loop containing nucleoside triphosphate hydrolases"/>
    <property type="match status" value="1"/>
</dbReference>
<evidence type="ECO:0000256" key="3">
    <source>
        <dbReference type="ARBA" id="ARBA00022840"/>
    </source>
</evidence>
<keyword evidence="3 5" id="KW-0067">ATP-binding</keyword>
<dbReference type="PROSITE" id="PS50893">
    <property type="entry name" value="ABC_TRANSPORTER_2"/>
    <property type="match status" value="1"/>
</dbReference>
<dbReference type="GO" id="GO:0016887">
    <property type="term" value="F:ATP hydrolysis activity"/>
    <property type="evidence" value="ECO:0007669"/>
    <property type="project" value="InterPro"/>
</dbReference>
<evidence type="ECO:0000259" key="4">
    <source>
        <dbReference type="PROSITE" id="PS50893"/>
    </source>
</evidence>
<sequence length="287" mass="31211">MLQVNDLHKAYGQTTIIQQASFSVPKGSITAFVGANGAGKTTVMKSLLGFTPFTGSIEVDGEPVVFGTTHPAIGYLPDVPAFYHFYTAPQYLAFCQQLRGVKDSARIATLLQRVGLADATQKIGHYSRGMRQRLGMAQALLHRPKLVICDEPTSALDPQGREAILHILKSSQHETTVLFSTHILAEAEAISDRLLVLHNKGIAYEGALPTIASATTYTLTFATIVKLDTRFSAFMPQQVNGQWQVTVPDEAARAKLLQTLLLAGYIPTAMQPVARSLQHFLTEVTSC</sequence>
<evidence type="ECO:0000256" key="1">
    <source>
        <dbReference type="ARBA" id="ARBA00022448"/>
    </source>
</evidence>
<dbReference type="SMART" id="SM00382">
    <property type="entry name" value="AAA"/>
    <property type="match status" value="1"/>
</dbReference>
<accession>A0A078M2V9</accession>
<dbReference type="Pfam" id="PF00005">
    <property type="entry name" value="ABC_tran"/>
    <property type="match status" value="1"/>
</dbReference>
<name>A0A078M2V9_9BACL</name>
<dbReference type="PANTHER" id="PTHR42939:SF1">
    <property type="entry name" value="ABC TRANSPORTER ATP-BINDING PROTEIN ALBC-RELATED"/>
    <property type="match status" value="1"/>
</dbReference>
<organism evidence="5">
    <name type="scientific">Metalysinibacillus saudimassiliensis</name>
    <dbReference type="NCBI Taxonomy" id="1461583"/>
    <lineage>
        <taxon>Bacteria</taxon>
        <taxon>Bacillati</taxon>
        <taxon>Bacillota</taxon>
        <taxon>Bacilli</taxon>
        <taxon>Bacillales</taxon>
        <taxon>Caryophanaceae</taxon>
        <taxon>Metalysinibacillus</taxon>
    </lineage>
</organism>
<dbReference type="AlphaFoldDB" id="A0A078M2V9"/>
<dbReference type="Gene3D" id="3.40.50.300">
    <property type="entry name" value="P-loop containing nucleotide triphosphate hydrolases"/>
    <property type="match status" value="1"/>
</dbReference>
<dbReference type="EMBL" id="LN483073">
    <property type="protein sequence ID" value="CEA00540.1"/>
    <property type="molecule type" value="Genomic_DNA"/>
</dbReference>
<dbReference type="PATRIC" id="fig|1461583.4.peg.618"/>
<evidence type="ECO:0000256" key="2">
    <source>
        <dbReference type="ARBA" id="ARBA00022741"/>
    </source>
</evidence>
<dbReference type="CDD" id="cd03230">
    <property type="entry name" value="ABC_DR_subfamily_A"/>
    <property type="match status" value="1"/>
</dbReference>
<dbReference type="GO" id="GO:0005524">
    <property type="term" value="F:ATP binding"/>
    <property type="evidence" value="ECO:0007669"/>
    <property type="project" value="UniProtKB-KW"/>
</dbReference>
<feature type="domain" description="ABC transporter" evidence="4">
    <location>
        <begin position="2"/>
        <end position="224"/>
    </location>
</feature>
<dbReference type="HOGENOM" id="CLU_000604_1_2_9"/>
<reference evidence="5" key="1">
    <citation type="submission" date="2014-07" db="EMBL/GenBank/DDBJ databases">
        <authorList>
            <person name="Urmite Genomes Urmite Genomes"/>
        </authorList>
    </citation>
    <scope>NUCLEOTIDE SEQUENCE</scope>
    <source>
        <strain evidence="5">13S34_air</strain>
    </source>
</reference>
<dbReference type="InterPro" id="IPR027417">
    <property type="entry name" value="P-loop_NTPase"/>
</dbReference>
<proteinExistence type="predicted"/>
<dbReference type="PANTHER" id="PTHR42939">
    <property type="entry name" value="ABC TRANSPORTER ATP-BINDING PROTEIN ALBC-RELATED"/>
    <property type="match status" value="1"/>
</dbReference>